<sequence length="109" mass="11627">MFSNTFVFGLLAIPAALAADCFGSGNPGVSTSDYQQVASQVCNVGPDAVFQVGGNVVEAHYEGNAKIHCNDAFNNIISQCIQGSGRNGGQWTWNDGRVQELYWIQAITP</sequence>
<dbReference type="Proteomes" id="UP000266272">
    <property type="component" value="Unassembled WGS sequence"/>
</dbReference>
<evidence type="ECO:0000313" key="3">
    <source>
        <dbReference type="Proteomes" id="UP000266272"/>
    </source>
</evidence>
<proteinExistence type="predicted"/>
<name>A0A395NCT7_TRIAR</name>
<feature type="chain" id="PRO_5017312311" evidence="1">
    <location>
        <begin position="19"/>
        <end position="109"/>
    </location>
</feature>
<reference evidence="2 3" key="1">
    <citation type="journal article" date="2018" name="PLoS Pathog.">
        <title>Evolution of structural diversity of trichothecenes, a family of toxins produced by plant pathogenic and entomopathogenic fungi.</title>
        <authorList>
            <person name="Proctor R.H."/>
            <person name="McCormick S.P."/>
            <person name="Kim H.S."/>
            <person name="Cardoza R.E."/>
            <person name="Stanley A.M."/>
            <person name="Lindo L."/>
            <person name="Kelly A."/>
            <person name="Brown D.W."/>
            <person name="Lee T."/>
            <person name="Vaughan M.M."/>
            <person name="Alexander N.J."/>
            <person name="Busman M."/>
            <person name="Gutierrez S."/>
        </authorList>
    </citation>
    <scope>NUCLEOTIDE SEQUENCE [LARGE SCALE GENOMIC DNA]</scope>
    <source>
        <strain evidence="2 3">IBT 40837</strain>
    </source>
</reference>
<dbReference type="EMBL" id="PXOA01000589">
    <property type="protein sequence ID" value="RFU73922.1"/>
    <property type="molecule type" value="Genomic_DNA"/>
</dbReference>
<dbReference type="OrthoDB" id="4216327at2759"/>
<comment type="caution">
    <text evidence="2">The sequence shown here is derived from an EMBL/GenBank/DDBJ whole genome shotgun (WGS) entry which is preliminary data.</text>
</comment>
<evidence type="ECO:0000256" key="1">
    <source>
        <dbReference type="SAM" id="SignalP"/>
    </source>
</evidence>
<keyword evidence="1" id="KW-0732">Signal</keyword>
<protein>
    <submittedName>
        <fullName evidence="2">Uncharacterized protein</fullName>
    </submittedName>
</protein>
<gene>
    <name evidence="2" type="ORF">TARUN_8303</name>
</gene>
<keyword evidence="3" id="KW-1185">Reference proteome</keyword>
<feature type="signal peptide" evidence="1">
    <location>
        <begin position="1"/>
        <end position="18"/>
    </location>
</feature>
<dbReference type="AlphaFoldDB" id="A0A395NCT7"/>
<accession>A0A395NCT7</accession>
<evidence type="ECO:0000313" key="2">
    <source>
        <dbReference type="EMBL" id="RFU73922.1"/>
    </source>
</evidence>
<organism evidence="2 3">
    <name type="scientific">Trichoderma arundinaceum</name>
    <dbReference type="NCBI Taxonomy" id="490622"/>
    <lineage>
        <taxon>Eukaryota</taxon>
        <taxon>Fungi</taxon>
        <taxon>Dikarya</taxon>
        <taxon>Ascomycota</taxon>
        <taxon>Pezizomycotina</taxon>
        <taxon>Sordariomycetes</taxon>
        <taxon>Hypocreomycetidae</taxon>
        <taxon>Hypocreales</taxon>
        <taxon>Hypocreaceae</taxon>
        <taxon>Trichoderma</taxon>
    </lineage>
</organism>